<keyword evidence="2" id="KW-1185">Reference proteome</keyword>
<name>A0A0M8MFV0_9FLAO</name>
<protein>
    <submittedName>
        <fullName evidence="1">Uncharacterized protein</fullName>
    </submittedName>
</protein>
<sequence>MQNDFSEIIKAFEKNGVDVASAAYSFTAYSLNTPLSFRFENLAAFLLFLNVSADKQGQVKQMLTDAGLEPDKFFFVNFFKPKVAEI</sequence>
<dbReference type="OrthoDB" id="1362098at2"/>
<reference evidence="1 2" key="1">
    <citation type="submission" date="2015-08" db="EMBL/GenBank/DDBJ databases">
        <title>Whole genome sequence of Flavobacterium akiainvivens IK-1T, from decaying Wikstroemia oahuensis, an endemic Hawaiian shrub.</title>
        <authorList>
            <person name="Wan X."/>
            <person name="Hou S."/>
            <person name="Saito J."/>
            <person name="Donachie S."/>
        </authorList>
    </citation>
    <scope>NUCLEOTIDE SEQUENCE [LARGE SCALE GENOMIC DNA]</scope>
    <source>
        <strain evidence="1 2">IK-1</strain>
    </source>
</reference>
<accession>A0A0M8MFV0</accession>
<comment type="caution">
    <text evidence="1">The sequence shown here is derived from an EMBL/GenBank/DDBJ whole genome shotgun (WGS) entry which is preliminary data.</text>
</comment>
<dbReference type="RefSeq" id="WP_054406527.1">
    <property type="nucleotide sequence ID" value="NZ_FOYA01000019.1"/>
</dbReference>
<dbReference type="STRING" id="1202724.AM493_04595"/>
<dbReference type="AlphaFoldDB" id="A0A0M8MFV0"/>
<evidence type="ECO:0000313" key="1">
    <source>
        <dbReference type="EMBL" id="KOS05391.1"/>
    </source>
</evidence>
<evidence type="ECO:0000313" key="2">
    <source>
        <dbReference type="Proteomes" id="UP000037755"/>
    </source>
</evidence>
<dbReference type="Proteomes" id="UP000037755">
    <property type="component" value="Unassembled WGS sequence"/>
</dbReference>
<dbReference type="EMBL" id="LIYD01000005">
    <property type="protein sequence ID" value="KOS05391.1"/>
    <property type="molecule type" value="Genomic_DNA"/>
</dbReference>
<organism evidence="1 2">
    <name type="scientific">Flavobacterium akiainvivens</name>
    <dbReference type="NCBI Taxonomy" id="1202724"/>
    <lineage>
        <taxon>Bacteria</taxon>
        <taxon>Pseudomonadati</taxon>
        <taxon>Bacteroidota</taxon>
        <taxon>Flavobacteriia</taxon>
        <taxon>Flavobacteriales</taxon>
        <taxon>Flavobacteriaceae</taxon>
        <taxon>Flavobacterium</taxon>
    </lineage>
</organism>
<proteinExistence type="predicted"/>
<dbReference type="PATRIC" id="fig|1202724.3.peg.951"/>
<gene>
    <name evidence="1" type="ORF">AM493_04595</name>
</gene>